<sequence length="150" mass="17221">MAQRLQLSRQKGWRMPTGAVVVARPTVWGSPFGYRTYTGLARVPALDGSAWEYEGRLSADGMQHNMHHADGTVTLHRVRYMTREEIVETYRRALCEPTPQLRLWHRVERRPLSVEDVRRELAGKDLLCWCRSDQPCHGDVLLAVARGENP</sequence>
<reference evidence="2 3" key="2">
    <citation type="submission" date="2020-03" db="EMBL/GenBank/DDBJ databases">
        <authorList>
            <person name="Ichikawa N."/>
            <person name="Kimura A."/>
            <person name="Kitahashi Y."/>
            <person name="Uohara A."/>
        </authorList>
    </citation>
    <scope>NUCLEOTIDE SEQUENCE [LARGE SCALE GENOMIC DNA]</scope>
    <source>
        <strain evidence="2 3">NBRC 108639</strain>
    </source>
</reference>
<dbReference type="AlphaFoldDB" id="A0A6V8K313"/>
<proteinExistence type="predicted"/>
<dbReference type="Proteomes" id="UP000482800">
    <property type="component" value="Unassembled WGS sequence"/>
</dbReference>
<dbReference type="InterPro" id="IPR025475">
    <property type="entry name" value="DUF4326"/>
</dbReference>
<keyword evidence="3" id="KW-1185">Reference proteome</keyword>
<reference evidence="2 3" key="1">
    <citation type="submission" date="2020-03" db="EMBL/GenBank/DDBJ databases">
        <title>Whole genome shotgun sequence of Phytohabitans houttuyneae NBRC 108639.</title>
        <authorList>
            <person name="Komaki H."/>
            <person name="Tamura T."/>
        </authorList>
    </citation>
    <scope>NUCLEOTIDE SEQUENCE [LARGE SCALE GENOMIC DNA]</scope>
    <source>
        <strain evidence="2 3">NBRC 108639</strain>
    </source>
</reference>
<protein>
    <recommendedName>
        <fullName evidence="1">DUF4326 domain-containing protein</fullName>
    </recommendedName>
</protein>
<dbReference type="Pfam" id="PF14216">
    <property type="entry name" value="DUF4326"/>
    <property type="match status" value="1"/>
</dbReference>
<evidence type="ECO:0000313" key="2">
    <source>
        <dbReference type="EMBL" id="GFJ79533.1"/>
    </source>
</evidence>
<organism evidence="2 3">
    <name type="scientific">Phytohabitans houttuyneae</name>
    <dbReference type="NCBI Taxonomy" id="1076126"/>
    <lineage>
        <taxon>Bacteria</taxon>
        <taxon>Bacillati</taxon>
        <taxon>Actinomycetota</taxon>
        <taxon>Actinomycetes</taxon>
        <taxon>Micromonosporales</taxon>
        <taxon>Micromonosporaceae</taxon>
    </lineage>
</organism>
<dbReference type="RefSeq" id="WP_218579047.1">
    <property type="nucleotide sequence ID" value="NZ_BAABGO010000001.1"/>
</dbReference>
<name>A0A6V8K313_9ACTN</name>
<dbReference type="EMBL" id="BLPF01000001">
    <property type="protein sequence ID" value="GFJ79533.1"/>
    <property type="molecule type" value="Genomic_DNA"/>
</dbReference>
<comment type="caution">
    <text evidence="2">The sequence shown here is derived from an EMBL/GenBank/DDBJ whole genome shotgun (WGS) entry which is preliminary data.</text>
</comment>
<evidence type="ECO:0000259" key="1">
    <source>
        <dbReference type="Pfam" id="PF14216"/>
    </source>
</evidence>
<feature type="domain" description="DUF4326" evidence="1">
    <location>
        <begin position="9"/>
        <end position="142"/>
    </location>
</feature>
<accession>A0A6V8K313</accession>
<gene>
    <name evidence="2" type="ORF">Phou_037130</name>
</gene>
<evidence type="ECO:0000313" key="3">
    <source>
        <dbReference type="Proteomes" id="UP000482800"/>
    </source>
</evidence>